<organism evidence="2 3">
    <name type="scientific">Apophysomyces ossiformis</name>
    <dbReference type="NCBI Taxonomy" id="679940"/>
    <lineage>
        <taxon>Eukaryota</taxon>
        <taxon>Fungi</taxon>
        <taxon>Fungi incertae sedis</taxon>
        <taxon>Mucoromycota</taxon>
        <taxon>Mucoromycotina</taxon>
        <taxon>Mucoromycetes</taxon>
        <taxon>Mucorales</taxon>
        <taxon>Mucorineae</taxon>
        <taxon>Mucoraceae</taxon>
        <taxon>Apophysomyces</taxon>
    </lineage>
</organism>
<evidence type="ECO:0000313" key="2">
    <source>
        <dbReference type="EMBL" id="KAF7731454.1"/>
    </source>
</evidence>
<keyword evidence="3" id="KW-1185">Reference proteome</keyword>
<dbReference type="AlphaFoldDB" id="A0A8H7ETN2"/>
<gene>
    <name evidence="2" type="ORF">EC973_000262</name>
</gene>
<dbReference type="Pfam" id="PF01823">
    <property type="entry name" value="MACPF"/>
    <property type="match status" value="1"/>
</dbReference>
<dbReference type="EMBL" id="JABAYA010000010">
    <property type="protein sequence ID" value="KAF7731454.1"/>
    <property type="molecule type" value="Genomic_DNA"/>
</dbReference>
<protein>
    <recommendedName>
        <fullName evidence="1">MACPF domain-containing protein</fullName>
    </recommendedName>
</protein>
<proteinExistence type="predicted"/>
<evidence type="ECO:0000313" key="3">
    <source>
        <dbReference type="Proteomes" id="UP000605846"/>
    </source>
</evidence>
<accession>A0A8H7ETN2</accession>
<dbReference type="Proteomes" id="UP000605846">
    <property type="component" value="Unassembled WGS sequence"/>
</dbReference>
<comment type="caution">
    <text evidence="2">The sequence shown here is derived from an EMBL/GenBank/DDBJ whole genome shotgun (WGS) entry which is preliminary data.</text>
</comment>
<reference evidence="2" key="1">
    <citation type="submission" date="2020-01" db="EMBL/GenBank/DDBJ databases">
        <title>Genome Sequencing of Three Apophysomyces-Like Fungal Strains Confirms a Novel Fungal Genus in the Mucoromycota with divergent Burkholderia-like Endosymbiotic Bacteria.</title>
        <authorList>
            <person name="Stajich J.E."/>
            <person name="Macias A.M."/>
            <person name="Carter-House D."/>
            <person name="Lovett B."/>
            <person name="Kasson L.R."/>
            <person name="Berry K."/>
            <person name="Grigoriev I."/>
            <person name="Chang Y."/>
            <person name="Spatafora J."/>
            <person name="Kasson M.T."/>
        </authorList>
    </citation>
    <scope>NUCLEOTIDE SEQUENCE</scope>
    <source>
        <strain evidence="2">NRRL A-21654</strain>
    </source>
</reference>
<sequence length="459" mass="52598">MGSEEKQELDHRLLAVRPLSNLVKDNPQRLRESMYGMSLPPAIDYDVKQELDRNLYATVRPGNFTTESHQHVAKFQSEMLLQPSMDFNVRQELGLIRGLHLDGSFASEQALIFNTENPQKLLEDLSGNPLRFSNIIPAERPQDISDKKLFSLSLVNNVPGTFGFKAGAEAYCNQYALYPSHGKYTNTYYELRYIATTIVSIMTTHGHDVGNSEERTVKACDKFKQQVKDALTLATHSQKYRALQVIFKRFGYYYPMTVVLGGRVILRSQKSRAYHDSSQNKSEYVNVTGGDGTLLLTQNYDTWIASIAQNPATVLLENFRPMYELLDEDDLIKVEKVYEDVILDDTYIYYRYPLQILNDQYDQWNLYAGSTLIRSETPEEVNALFYREESNADLSSSHHQYPAFVLLEPKFDTDRINHSESYVLDNFVTVDTRTLSTQESNENVAVTLSKQSVLSAQEW</sequence>
<dbReference type="InterPro" id="IPR020864">
    <property type="entry name" value="MACPF"/>
</dbReference>
<feature type="domain" description="MACPF" evidence="1">
    <location>
        <begin position="236"/>
        <end position="330"/>
    </location>
</feature>
<name>A0A8H7ETN2_9FUNG</name>
<evidence type="ECO:0000259" key="1">
    <source>
        <dbReference type="Pfam" id="PF01823"/>
    </source>
</evidence>